<name>A0A8H3YGR9_9TREE</name>
<proteinExistence type="predicted"/>
<evidence type="ECO:0000313" key="3">
    <source>
        <dbReference type="Proteomes" id="UP000620104"/>
    </source>
</evidence>
<comment type="caution">
    <text evidence="2">The sequence shown here is derived from an EMBL/GenBank/DDBJ whole genome shotgun (WGS) entry which is preliminary data.</text>
</comment>
<dbReference type="EMBL" id="BLZA01000021">
    <property type="protein sequence ID" value="GHJ87492.1"/>
    <property type="molecule type" value="Genomic_DNA"/>
</dbReference>
<feature type="chain" id="PRO_5034765538" evidence="1">
    <location>
        <begin position="16"/>
        <end position="307"/>
    </location>
</feature>
<dbReference type="OrthoDB" id="2592905at2759"/>
<accession>A0A8H3YGR9</accession>
<reference evidence="2" key="1">
    <citation type="submission" date="2020-07" db="EMBL/GenBank/DDBJ databases">
        <title>Draft Genome Sequence of a Deep-Sea Yeast, Naganishia (Cryptococcus) liquefaciens strain N6.</title>
        <authorList>
            <person name="Han Y.W."/>
            <person name="Kajitani R."/>
            <person name="Morimoto H."/>
            <person name="Parhat M."/>
            <person name="Tsubouchi H."/>
            <person name="Bakenova O."/>
            <person name="Ogata M."/>
            <person name="Argunhan B."/>
            <person name="Aoki R."/>
            <person name="Kajiwara S."/>
            <person name="Itoh T."/>
            <person name="Iwasaki H."/>
        </authorList>
    </citation>
    <scope>NUCLEOTIDE SEQUENCE</scope>
    <source>
        <strain evidence="2">N6</strain>
    </source>
</reference>
<organism evidence="2 3">
    <name type="scientific">Naganishia liquefaciens</name>
    <dbReference type="NCBI Taxonomy" id="104408"/>
    <lineage>
        <taxon>Eukaryota</taxon>
        <taxon>Fungi</taxon>
        <taxon>Dikarya</taxon>
        <taxon>Basidiomycota</taxon>
        <taxon>Agaricomycotina</taxon>
        <taxon>Tremellomycetes</taxon>
        <taxon>Filobasidiales</taxon>
        <taxon>Filobasidiaceae</taxon>
        <taxon>Naganishia</taxon>
    </lineage>
</organism>
<dbReference type="Proteomes" id="UP000620104">
    <property type="component" value="Unassembled WGS sequence"/>
</dbReference>
<evidence type="ECO:0000313" key="2">
    <source>
        <dbReference type="EMBL" id="GHJ87492.1"/>
    </source>
</evidence>
<sequence length="307" mass="33009">MCFCLSSLIPLFASASPADSATPSIHLERRLFDSDDSATSSASRSKRTSAAGTAQEIIDFMQVIMQGGIHWITLVNATQSELGTCLGLSTLSTLVVQGSNYSFASAVDNYLTDICSGAKCTSASLKYWKYKLNQDCAAGSDLQQPLLRTLDVVMGNYETSLYDLACKVHYNGTAPYCLSEVLNATQTTNSKDFFTNILTGTNINWYEQSFFGQQICTGCMHELYKAAMFLIPSIRSLEEMTGLGVTLSTCQSNGIAWNDICDMAKPDALSVVAATAQGQVTSAASSFRVDSFAAATSLFSAAVWLLL</sequence>
<keyword evidence="3" id="KW-1185">Reference proteome</keyword>
<feature type="signal peptide" evidence="1">
    <location>
        <begin position="1"/>
        <end position="15"/>
    </location>
</feature>
<keyword evidence="1" id="KW-0732">Signal</keyword>
<dbReference type="AlphaFoldDB" id="A0A8H3YGR9"/>
<evidence type="ECO:0000256" key="1">
    <source>
        <dbReference type="SAM" id="SignalP"/>
    </source>
</evidence>
<protein>
    <submittedName>
        <fullName evidence="2">Uncharacterized protein</fullName>
    </submittedName>
</protein>
<gene>
    <name evidence="2" type="ORF">NliqN6_3894</name>
</gene>